<evidence type="ECO:0000256" key="1">
    <source>
        <dbReference type="SAM" id="MobiDB-lite"/>
    </source>
</evidence>
<dbReference type="InterPro" id="IPR024368">
    <property type="entry name" value="Ecl1/2/3"/>
</dbReference>
<comment type="caution">
    <text evidence="2">The sequence shown here is derived from an EMBL/GenBank/DDBJ whole genome shotgun (WGS) entry which is preliminary data.</text>
</comment>
<dbReference type="Pfam" id="PF12855">
    <property type="entry name" value="Ecl1"/>
    <property type="match status" value="1"/>
</dbReference>
<organism evidence="2 3">
    <name type="scientific">Ambispora gerdemannii</name>
    <dbReference type="NCBI Taxonomy" id="144530"/>
    <lineage>
        <taxon>Eukaryota</taxon>
        <taxon>Fungi</taxon>
        <taxon>Fungi incertae sedis</taxon>
        <taxon>Mucoromycota</taxon>
        <taxon>Glomeromycotina</taxon>
        <taxon>Glomeromycetes</taxon>
        <taxon>Archaeosporales</taxon>
        <taxon>Ambisporaceae</taxon>
        <taxon>Ambispora</taxon>
    </lineage>
</organism>
<reference evidence="2" key="1">
    <citation type="submission" date="2021-06" db="EMBL/GenBank/DDBJ databases">
        <authorList>
            <person name="Kallberg Y."/>
            <person name="Tangrot J."/>
            <person name="Rosling A."/>
        </authorList>
    </citation>
    <scope>NUCLEOTIDE SEQUENCE</scope>
    <source>
        <strain evidence="2">MT106</strain>
    </source>
</reference>
<dbReference type="AlphaFoldDB" id="A0A9N8WG63"/>
<dbReference type="EMBL" id="CAJVPL010000347">
    <property type="protein sequence ID" value="CAG8486170.1"/>
    <property type="molecule type" value="Genomic_DNA"/>
</dbReference>
<proteinExistence type="predicted"/>
<keyword evidence="3" id="KW-1185">Reference proteome</keyword>
<accession>A0A9N8WG63</accession>
<dbReference type="Proteomes" id="UP000789831">
    <property type="component" value="Unassembled WGS sequence"/>
</dbReference>
<protein>
    <submittedName>
        <fullName evidence="2">662_t:CDS:1</fullName>
    </submittedName>
</protein>
<sequence>MDLDWCLTCSQHTSGTLYCSEACRLQDTNGVSIASSSTSKSLSSTTGSYYSSSPTSPFSSQFFISKRMHQKFFPFNYQPTSTSTITSSNNNTSTNQHNNQQQHYFSTSSKKHQRNYHLVAIKSTTFASQSTANRLPVMI</sequence>
<feature type="region of interest" description="Disordered" evidence="1">
    <location>
        <begin position="83"/>
        <end position="107"/>
    </location>
</feature>
<gene>
    <name evidence="2" type="ORF">AGERDE_LOCUS3495</name>
</gene>
<feature type="compositionally biased region" description="Low complexity" evidence="1">
    <location>
        <begin position="83"/>
        <end position="102"/>
    </location>
</feature>
<evidence type="ECO:0000313" key="2">
    <source>
        <dbReference type="EMBL" id="CAG8486170.1"/>
    </source>
</evidence>
<dbReference type="OrthoDB" id="2440756at2759"/>
<evidence type="ECO:0000313" key="3">
    <source>
        <dbReference type="Proteomes" id="UP000789831"/>
    </source>
</evidence>
<name>A0A9N8WG63_9GLOM</name>